<comment type="similarity">
    <text evidence="1">In the C-terminal section; belongs to the class-I pyridoxal-phosphate-dependent aminotransferase family.</text>
</comment>
<dbReference type="GO" id="GO:0003700">
    <property type="term" value="F:DNA-binding transcription factor activity"/>
    <property type="evidence" value="ECO:0007669"/>
    <property type="project" value="InterPro"/>
</dbReference>
<dbReference type="GO" id="GO:0003677">
    <property type="term" value="F:DNA binding"/>
    <property type="evidence" value="ECO:0007669"/>
    <property type="project" value="UniProtKB-KW"/>
</dbReference>
<sequence>MTRQTKNNDFAYQAVYRYLLELIAQMAPGSYSKLPSLRDLAQRLNVSISTIQYAYSLLEHEGRVQSVPKSGYFASGGNVPALPFAGEDLLQDLQQYARSPQMLVFSGAHSLPSMEASLLGVERQLLRQYPRPLGPVHPCGELELRTALAARYTRSVALYWNAEDVYLALDLRSLFETLLAALELQGCTILVTSPCSWRLLRILQSAGLRVIELPLGADGALDLERFASLLEREPVRMVMLASRLNSPHGSLMPSAQHQAIAQLLAQHDVWLLENDLDAEYYFAANPQACLREMVDPQRLLVFSSLERSVGAEAPYAYLLSRHGQRRLQRQFLARGFRLPPLRQQAVARLYAKGRIDVHLAQARLRLRERVTHLYRQMQIQLGSQLHFQMPAGGVTIWAQVQMPTDSRMLFNRLLRQGLLIEPGEVFSLHGDYRQYLRLGWPSGAQGDLQSGLSVLSEELQRAQKTGKLP</sequence>
<dbReference type="CDD" id="cd00609">
    <property type="entry name" value="AAT_like"/>
    <property type="match status" value="1"/>
</dbReference>
<dbReference type="Pfam" id="PF00392">
    <property type="entry name" value="GntR"/>
    <property type="match status" value="1"/>
</dbReference>
<keyword evidence="3" id="KW-0805">Transcription regulation</keyword>
<dbReference type="PANTHER" id="PTHR46577:SF2">
    <property type="entry name" value="TRANSCRIPTIONAL REGULATORY PROTEIN"/>
    <property type="match status" value="1"/>
</dbReference>
<dbReference type="EMBL" id="CP162607">
    <property type="protein sequence ID" value="XDK38414.1"/>
    <property type="molecule type" value="Genomic_DNA"/>
</dbReference>
<evidence type="ECO:0000256" key="4">
    <source>
        <dbReference type="ARBA" id="ARBA00023125"/>
    </source>
</evidence>
<dbReference type="PROSITE" id="PS50949">
    <property type="entry name" value="HTH_GNTR"/>
    <property type="match status" value="1"/>
</dbReference>
<dbReference type="InterPro" id="IPR036388">
    <property type="entry name" value="WH-like_DNA-bd_sf"/>
</dbReference>
<dbReference type="InterPro" id="IPR036390">
    <property type="entry name" value="WH_DNA-bd_sf"/>
</dbReference>
<keyword evidence="7" id="KW-0808">Transferase</keyword>
<gene>
    <name evidence="7" type="ORF">AB4Y39_07060</name>
</gene>
<keyword evidence="4" id="KW-0238">DNA-binding</keyword>
<evidence type="ECO:0000313" key="7">
    <source>
        <dbReference type="EMBL" id="XDK38414.1"/>
    </source>
</evidence>
<evidence type="ECO:0000256" key="3">
    <source>
        <dbReference type="ARBA" id="ARBA00023015"/>
    </source>
</evidence>
<keyword evidence="5" id="KW-0804">Transcription</keyword>
<reference evidence="7" key="1">
    <citation type="submission" date="2024-07" db="EMBL/GenBank/DDBJ databases">
        <title>Identification and characteristics of a novel species of coltsfoot's symbiotic bacteria.</title>
        <authorList>
            <person name="Juszczyk A."/>
            <person name="Jasielczuk I."/>
            <person name="Gurgul A."/>
            <person name="Rogala M."/>
            <person name="Kowalczyk A."/>
            <person name="Szmatola T."/>
            <person name="Kosecka-Strojek M."/>
            <person name="Arent Z."/>
            <person name="Latowski D."/>
        </authorList>
    </citation>
    <scope>NUCLEOTIDE SEQUENCE</scope>
    <source>
        <strain evidence="7">Hg7Tf</strain>
    </source>
</reference>
<dbReference type="Gene3D" id="3.40.640.10">
    <property type="entry name" value="Type I PLP-dependent aspartate aminotransferase-like (Major domain)"/>
    <property type="match status" value="1"/>
</dbReference>
<protein>
    <submittedName>
        <fullName evidence="7">PLP-dependent aminotransferase family protein</fullName>
    </submittedName>
</protein>
<dbReference type="InterPro" id="IPR004839">
    <property type="entry name" value="Aminotransferase_I/II_large"/>
</dbReference>
<dbReference type="Pfam" id="PF00155">
    <property type="entry name" value="Aminotran_1_2"/>
    <property type="match status" value="1"/>
</dbReference>
<dbReference type="SUPFAM" id="SSF46785">
    <property type="entry name" value="Winged helix' DNA-binding domain"/>
    <property type="match status" value="1"/>
</dbReference>
<dbReference type="RefSeq" id="WP_101293340.1">
    <property type="nucleotide sequence ID" value="NZ_CP162607.1"/>
</dbReference>
<evidence type="ECO:0000256" key="1">
    <source>
        <dbReference type="ARBA" id="ARBA00005384"/>
    </source>
</evidence>
<accession>A0AB39I7C3</accession>
<dbReference type="InterPro" id="IPR015424">
    <property type="entry name" value="PyrdxlP-dep_Trfase"/>
</dbReference>
<dbReference type="GO" id="GO:0030170">
    <property type="term" value="F:pyridoxal phosphate binding"/>
    <property type="evidence" value="ECO:0007669"/>
    <property type="project" value="InterPro"/>
</dbReference>
<dbReference type="SUPFAM" id="SSF53383">
    <property type="entry name" value="PLP-dependent transferases"/>
    <property type="match status" value="1"/>
</dbReference>
<dbReference type="CDD" id="cd07377">
    <property type="entry name" value="WHTH_GntR"/>
    <property type="match status" value="1"/>
</dbReference>
<dbReference type="AlphaFoldDB" id="A0AB39I7C3"/>
<dbReference type="SMART" id="SM00345">
    <property type="entry name" value="HTH_GNTR"/>
    <property type="match status" value="1"/>
</dbReference>
<evidence type="ECO:0000256" key="2">
    <source>
        <dbReference type="ARBA" id="ARBA00022898"/>
    </source>
</evidence>
<dbReference type="InterPro" id="IPR015421">
    <property type="entry name" value="PyrdxlP-dep_Trfase_major"/>
</dbReference>
<dbReference type="Gene3D" id="1.10.10.10">
    <property type="entry name" value="Winged helix-like DNA-binding domain superfamily/Winged helix DNA-binding domain"/>
    <property type="match status" value="1"/>
</dbReference>
<proteinExistence type="inferred from homology"/>
<keyword evidence="7" id="KW-0032">Aminotransferase</keyword>
<dbReference type="InterPro" id="IPR000524">
    <property type="entry name" value="Tscrpt_reg_HTH_GntR"/>
</dbReference>
<dbReference type="InterPro" id="IPR051446">
    <property type="entry name" value="HTH_trans_reg/aminotransferase"/>
</dbReference>
<organism evidence="7">
    <name type="scientific">Pseudomonas sp. Hg7Tf</name>
    <dbReference type="NCBI Taxonomy" id="3236988"/>
    <lineage>
        <taxon>Bacteria</taxon>
        <taxon>Pseudomonadati</taxon>
        <taxon>Pseudomonadota</taxon>
        <taxon>Gammaproteobacteria</taxon>
        <taxon>Pseudomonadales</taxon>
        <taxon>Pseudomonadaceae</taxon>
        <taxon>Pseudomonas</taxon>
    </lineage>
</organism>
<dbReference type="GO" id="GO:0008483">
    <property type="term" value="F:transaminase activity"/>
    <property type="evidence" value="ECO:0007669"/>
    <property type="project" value="UniProtKB-KW"/>
</dbReference>
<evidence type="ECO:0000256" key="5">
    <source>
        <dbReference type="ARBA" id="ARBA00023163"/>
    </source>
</evidence>
<feature type="domain" description="HTH gntR-type" evidence="6">
    <location>
        <begin position="9"/>
        <end position="77"/>
    </location>
</feature>
<dbReference type="PANTHER" id="PTHR46577">
    <property type="entry name" value="HTH-TYPE TRANSCRIPTIONAL REGULATORY PROTEIN GABR"/>
    <property type="match status" value="1"/>
</dbReference>
<keyword evidence="2" id="KW-0663">Pyridoxal phosphate</keyword>
<evidence type="ECO:0000259" key="6">
    <source>
        <dbReference type="PROSITE" id="PS50949"/>
    </source>
</evidence>
<name>A0AB39I7C3_9PSED</name>